<keyword evidence="4" id="KW-0106">Calcium</keyword>
<dbReference type="Gene3D" id="3.55.10.10">
    <property type="entry name" value="Archease domain"/>
    <property type="match status" value="1"/>
</dbReference>
<reference evidence="6 7" key="1">
    <citation type="journal article" date="2015" name="Microbiome">
        <title>Genomic resolution of linkages in carbon, nitrogen, and sulfur cycling among widespread estuary sediment bacteria.</title>
        <authorList>
            <person name="Baker B.J."/>
            <person name="Lazar C.S."/>
            <person name="Teske A.P."/>
            <person name="Dick G.J."/>
        </authorList>
    </citation>
    <scope>NUCLEOTIDE SEQUENCE [LARGE SCALE GENOMIC DNA]</scope>
    <source>
        <strain evidence="6">SM23_42</strain>
    </source>
</reference>
<dbReference type="SUPFAM" id="SSF69819">
    <property type="entry name" value="MTH1598-like"/>
    <property type="match status" value="1"/>
</dbReference>
<keyword evidence="2" id="KW-0819">tRNA processing</keyword>
<dbReference type="PANTHER" id="PTHR12682">
    <property type="entry name" value="ARCHEASE"/>
    <property type="match status" value="1"/>
</dbReference>
<dbReference type="Proteomes" id="UP000051373">
    <property type="component" value="Unassembled WGS sequence"/>
</dbReference>
<dbReference type="GO" id="GO:0046872">
    <property type="term" value="F:metal ion binding"/>
    <property type="evidence" value="ECO:0007669"/>
    <property type="project" value="UniProtKB-KW"/>
</dbReference>
<dbReference type="InterPro" id="IPR023572">
    <property type="entry name" value="Archease_dom"/>
</dbReference>
<evidence type="ECO:0000256" key="2">
    <source>
        <dbReference type="ARBA" id="ARBA00022694"/>
    </source>
</evidence>
<accession>A0A0S8FNF4</accession>
<dbReference type="AlphaFoldDB" id="A0A0S8FNF4"/>
<protein>
    <recommendedName>
        <fullName evidence="5">Archease domain-containing protein</fullName>
    </recommendedName>
</protein>
<feature type="domain" description="Archease" evidence="5">
    <location>
        <begin position="1"/>
        <end position="120"/>
    </location>
</feature>
<dbReference type="InterPro" id="IPR036820">
    <property type="entry name" value="Archease_dom_sf"/>
</dbReference>
<evidence type="ECO:0000256" key="3">
    <source>
        <dbReference type="ARBA" id="ARBA00022723"/>
    </source>
</evidence>
<sequence>MWGENASALFVNIGKAIFETQIQGKIMADKKQSIILKGESLEDLFIDWCRELLYNFSVHGFIPVDYEVSVENSSIRAHLRGDVYDANRHRVKLEIKNPTYHNFVIEKRKKGLRARIIFDV</sequence>
<evidence type="ECO:0000313" key="7">
    <source>
        <dbReference type="Proteomes" id="UP000051373"/>
    </source>
</evidence>
<evidence type="ECO:0000256" key="1">
    <source>
        <dbReference type="ARBA" id="ARBA00007963"/>
    </source>
</evidence>
<dbReference type="EMBL" id="LJUJ01000045">
    <property type="protein sequence ID" value="KPK62262.1"/>
    <property type="molecule type" value="Genomic_DNA"/>
</dbReference>
<evidence type="ECO:0000259" key="5">
    <source>
        <dbReference type="Pfam" id="PF01951"/>
    </source>
</evidence>
<dbReference type="STRING" id="1703779.AMJ83_11320"/>
<comment type="caution">
    <text evidence="6">The sequence shown here is derived from an EMBL/GenBank/DDBJ whole genome shotgun (WGS) entry which is preliminary data.</text>
</comment>
<dbReference type="PANTHER" id="PTHR12682:SF11">
    <property type="entry name" value="PROTEIN ARCHEASE"/>
    <property type="match status" value="1"/>
</dbReference>
<keyword evidence="3" id="KW-0479">Metal-binding</keyword>
<gene>
    <name evidence="6" type="ORF">AMJ83_11320</name>
</gene>
<dbReference type="GO" id="GO:0008033">
    <property type="term" value="P:tRNA processing"/>
    <property type="evidence" value="ECO:0007669"/>
    <property type="project" value="UniProtKB-KW"/>
</dbReference>
<proteinExistence type="inferred from homology"/>
<dbReference type="InterPro" id="IPR002804">
    <property type="entry name" value="Archease"/>
</dbReference>
<evidence type="ECO:0000313" key="6">
    <source>
        <dbReference type="EMBL" id="KPK62262.1"/>
    </source>
</evidence>
<dbReference type="Pfam" id="PF01951">
    <property type="entry name" value="Archease"/>
    <property type="match status" value="1"/>
</dbReference>
<evidence type="ECO:0000256" key="4">
    <source>
        <dbReference type="ARBA" id="ARBA00022837"/>
    </source>
</evidence>
<organism evidence="6 7">
    <name type="scientific">candidate division WOR_3 bacterium SM23_42</name>
    <dbReference type="NCBI Taxonomy" id="1703779"/>
    <lineage>
        <taxon>Bacteria</taxon>
        <taxon>Bacteria division WOR-3</taxon>
    </lineage>
</organism>
<comment type="similarity">
    <text evidence="1">Belongs to the archease family.</text>
</comment>
<name>A0A0S8FNF4_UNCW3</name>